<gene>
    <name evidence="5" type="ORF">E0H75_21710</name>
</gene>
<reference evidence="5 6" key="1">
    <citation type="submission" date="2019-02" db="EMBL/GenBank/DDBJ databases">
        <title>Kribbella capetownensis sp. nov. and Kribbella speibonae sp. nov., isolated from soil.</title>
        <authorList>
            <person name="Curtis S.M."/>
            <person name="Norton I."/>
            <person name="Everest G.J."/>
            <person name="Meyers P.R."/>
        </authorList>
    </citation>
    <scope>NUCLEOTIDE SEQUENCE [LARGE SCALE GENOMIC DNA]</scope>
    <source>
        <strain evidence="5 6">YM53</strain>
    </source>
</reference>
<dbReference type="InterPro" id="IPR036388">
    <property type="entry name" value="WH-like_DNA-bd_sf"/>
</dbReference>
<proteinExistence type="predicted"/>
<evidence type="ECO:0000313" key="5">
    <source>
        <dbReference type="EMBL" id="TCC47408.1"/>
    </source>
</evidence>
<dbReference type="InterPro" id="IPR003033">
    <property type="entry name" value="SCP2_sterol-bd_dom"/>
</dbReference>
<keyword evidence="2" id="KW-0238">DNA-binding</keyword>
<comment type="caution">
    <text evidence="5">The sequence shown here is derived from an EMBL/GenBank/DDBJ whole genome shotgun (WGS) entry which is preliminary data.</text>
</comment>
<feature type="domain" description="HTH hxlR-type" evidence="4">
    <location>
        <begin position="18"/>
        <end position="116"/>
    </location>
</feature>
<protein>
    <submittedName>
        <fullName evidence="5">Transcriptional regulator</fullName>
    </submittedName>
</protein>
<dbReference type="PANTHER" id="PTHR33204">
    <property type="entry name" value="TRANSCRIPTIONAL REGULATOR, MARR FAMILY"/>
    <property type="match status" value="1"/>
</dbReference>
<evidence type="ECO:0000313" key="6">
    <source>
        <dbReference type="Proteomes" id="UP000293342"/>
    </source>
</evidence>
<dbReference type="Gene3D" id="1.10.10.10">
    <property type="entry name" value="Winged helix-like DNA-binding domain superfamily/Winged helix DNA-binding domain"/>
    <property type="match status" value="1"/>
</dbReference>
<dbReference type="EMBL" id="SJKD01000005">
    <property type="protein sequence ID" value="TCC47408.1"/>
    <property type="molecule type" value="Genomic_DNA"/>
</dbReference>
<organism evidence="5 6">
    <name type="scientific">Kribbella capetownensis</name>
    <dbReference type="NCBI Taxonomy" id="1572659"/>
    <lineage>
        <taxon>Bacteria</taxon>
        <taxon>Bacillati</taxon>
        <taxon>Actinomycetota</taxon>
        <taxon>Actinomycetes</taxon>
        <taxon>Propionibacteriales</taxon>
        <taxon>Kribbellaceae</taxon>
        <taxon>Kribbella</taxon>
    </lineage>
</organism>
<keyword evidence="3" id="KW-0804">Transcription</keyword>
<dbReference type="SUPFAM" id="SSF46785">
    <property type="entry name" value="Winged helix' DNA-binding domain"/>
    <property type="match status" value="1"/>
</dbReference>
<dbReference type="InterPro" id="IPR036527">
    <property type="entry name" value="SCP2_sterol-bd_dom_sf"/>
</dbReference>
<dbReference type="Gene3D" id="3.30.1050.10">
    <property type="entry name" value="SCP2 sterol-binding domain"/>
    <property type="match status" value="1"/>
</dbReference>
<dbReference type="PROSITE" id="PS51118">
    <property type="entry name" value="HTH_HXLR"/>
    <property type="match status" value="1"/>
</dbReference>
<dbReference type="Proteomes" id="UP000293342">
    <property type="component" value="Unassembled WGS sequence"/>
</dbReference>
<name>A0A4R0JQZ1_9ACTN</name>
<dbReference type="Pfam" id="PF01638">
    <property type="entry name" value="HxlR"/>
    <property type="match status" value="1"/>
</dbReference>
<keyword evidence="6" id="KW-1185">Reference proteome</keyword>
<accession>A0A4R0JQZ1</accession>
<dbReference type="OrthoDB" id="9792527at2"/>
<dbReference type="SUPFAM" id="SSF55718">
    <property type="entry name" value="SCP-like"/>
    <property type="match status" value="1"/>
</dbReference>
<evidence type="ECO:0000256" key="3">
    <source>
        <dbReference type="ARBA" id="ARBA00023163"/>
    </source>
</evidence>
<dbReference type="GO" id="GO:0003677">
    <property type="term" value="F:DNA binding"/>
    <property type="evidence" value="ECO:0007669"/>
    <property type="project" value="UniProtKB-KW"/>
</dbReference>
<dbReference type="InterPro" id="IPR002577">
    <property type="entry name" value="HTH_HxlR"/>
</dbReference>
<dbReference type="InterPro" id="IPR036390">
    <property type="entry name" value="WH_DNA-bd_sf"/>
</dbReference>
<evidence type="ECO:0000259" key="4">
    <source>
        <dbReference type="PROSITE" id="PS51118"/>
    </source>
</evidence>
<evidence type="ECO:0000256" key="1">
    <source>
        <dbReference type="ARBA" id="ARBA00023015"/>
    </source>
</evidence>
<evidence type="ECO:0000256" key="2">
    <source>
        <dbReference type="ARBA" id="ARBA00023125"/>
    </source>
</evidence>
<keyword evidence="1" id="KW-0805">Transcription regulation</keyword>
<dbReference type="PANTHER" id="PTHR33204:SF18">
    <property type="entry name" value="TRANSCRIPTIONAL REGULATORY PROTEIN"/>
    <property type="match status" value="1"/>
</dbReference>
<sequence>MDYAETMTTTNRRYGDGCAIAIALDYVGERWALLIVRELLLGPKRFTDLQAGLPNAGAKVLAQRLRELEGADVVRRRTLPPPAASQVYELTEWGARLDDVIVVLGNWGAGAAEKSDDPVSADSAMIRLRSLFTAQPQRPWTASYELRLGRERFTTRVVDGQLVAMTRGESHDRPDTVIESDPDTLARVLVEEQVTKAVEDGRLTITGDAEAADRLFDAVRA</sequence>
<dbReference type="AlphaFoldDB" id="A0A4R0JQZ1"/>
<dbReference type="Pfam" id="PF02036">
    <property type="entry name" value="SCP2"/>
    <property type="match status" value="1"/>
</dbReference>